<evidence type="ECO:0000313" key="6">
    <source>
        <dbReference type="EMBL" id="MDN0015773.1"/>
    </source>
</evidence>
<evidence type="ECO:0000256" key="4">
    <source>
        <dbReference type="SAM" id="Phobius"/>
    </source>
</evidence>
<evidence type="ECO:0000259" key="5">
    <source>
        <dbReference type="SMART" id="SM00014"/>
    </source>
</evidence>
<dbReference type="Gene3D" id="1.20.144.10">
    <property type="entry name" value="Phosphatidic acid phosphatase type 2/haloperoxidase"/>
    <property type="match status" value="1"/>
</dbReference>
<evidence type="ECO:0000256" key="1">
    <source>
        <dbReference type="ARBA" id="ARBA00012374"/>
    </source>
</evidence>
<dbReference type="RefSeq" id="WP_267982033.1">
    <property type="nucleotide sequence ID" value="NZ_JAPQKF010000011.1"/>
</dbReference>
<dbReference type="InterPro" id="IPR036938">
    <property type="entry name" value="PAP2/HPO_sf"/>
</dbReference>
<feature type="transmembrane region" description="Helical" evidence="4">
    <location>
        <begin position="127"/>
        <end position="145"/>
    </location>
</feature>
<gene>
    <name evidence="6" type="ORF">QTA56_16250</name>
</gene>
<evidence type="ECO:0000256" key="2">
    <source>
        <dbReference type="ARBA" id="ARBA00032707"/>
    </source>
</evidence>
<reference evidence="6" key="1">
    <citation type="submission" date="2023-06" db="EMBL/GenBank/DDBJ databases">
        <title>Two novel species of Acinetobacter isolated from motorbike repairing workshop in Vietnam.</title>
        <authorList>
            <person name="Le N.T.T."/>
        </authorList>
    </citation>
    <scope>NUCLEOTIDE SEQUENCE</scope>
    <source>
        <strain evidence="6">VNH17</strain>
    </source>
</reference>
<feature type="domain" description="Phosphatidic acid phosphatase type 2/haloperoxidase" evidence="5">
    <location>
        <begin position="59"/>
        <end position="166"/>
    </location>
</feature>
<organism evidence="6 7">
    <name type="scientific">Acinetobacter thutiue</name>
    <dbReference type="NCBI Taxonomy" id="2998078"/>
    <lineage>
        <taxon>Bacteria</taxon>
        <taxon>Pseudomonadati</taxon>
        <taxon>Pseudomonadota</taxon>
        <taxon>Gammaproteobacteria</taxon>
        <taxon>Moraxellales</taxon>
        <taxon>Moraxellaceae</taxon>
        <taxon>Acinetobacter</taxon>
    </lineage>
</organism>
<sequence length="186" mass="21025">MIFKDLNIFLFHCINSFAKEYPFLDKIVIFLADDLNTVFISFLLFLVAIQWKTYSLIFVKTLVIVLFSLILSDVVEFFYHHPRPFQIGLGDKLIGHGATSSFPSQHTLTVVIIGFSYWFAGFKKIGMVGLALSLVVGLSRVFVGVHFPFDVAGSFIIGFMLVITTNYALKELASRIRRINPVGMMD</sequence>
<feature type="transmembrane region" description="Helical" evidence="4">
    <location>
        <begin position="28"/>
        <end position="49"/>
    </location>
</feature>
<dbReference type="Pfam" id="PF01569">
    <property type="entry name" value="PAP2"/>
    <property type="match status" value="1"/>
</dbReference>
<feature type="transmembrane region" description="Helical" evidence="4">
    <location>
        <begin position="151"/>
        <end position="169"/>
    </location>
</feature>
<dbReference type="SMART" id="SM00014">
    <property type="entry name" value="acidPPc"/>
    <property type="match status" value="1"/>
</dbReference>
<dbReference type="EMBL" id="JAUDZE010000011">
    <property type="protein sequence ID" value="MDN0015773.1"/>
    <property type="molecule type" value="Genomic_DNA"/>
</dbReference>
<comment type="catalytic activity">
    <reaction evidence="3">
        <text>di-trans,octa-cis-undecaprenyl diphosphate + H2O = di-trans,octa-cis-undecaprenyl phosphate + phosphate + H(+)</text>
        <dbReference type="Rhea" id="RHEA:28094"/>
        <dbReference type="ChEBI" id="CHEBI:15377"/>
        <dbReference type="ChEBI" id="CHEBI:15378"/>
        <dbReference type="ChEBI" id="CHEBI:43474"/>
        <dbReference type="ChEBI" id="CHEBI:58405"/>
        <dbReference type="ChEBI" id="CHEBI:60392"/>
        <dbReference type="EC" id="3.6.1.27"/>
    </reaction>
</comment>
<protein>
    <recommendedName>
        <fullName evidence="1">undecaprenyl-diphosphate phosphatase</fullName>
        <ecNumber evidence="1">3.6.1.27</ecNumber>
    </recommendedName>
    <alternativeName>
        <fullName evidence="2">Undecaprenyl pyrophosphate phosphatase</fullName>
    </alternativeName>
</protein>
<dbReference type="PANTHER" id="PTHR14969:SF13">
    <property type="entry name" value="AT30094P"/>
    <property type="match status" value="1"/>
</dbReference>
<dbReference type="SUPFAM" id="SSF48317">
    <property type="entry name" value="Acid phosphatase/Vanadium-dependent haloperoxidase"/>
    <property type="match status" value="1"/>
</dbReference>
<evidence type="ECO:0000256" key="3">
    <source>
        <dbReference type="ARBA" id="ARBA00047594"/>
    </source>
</evidence>
<keyword evidence="4" id="KW-1133">Transmembrane helix</keyword>
<feature type="transmembrane region" description="Helical" evidence="4">
    <location>
        <begin position="102"/>
        <end position="120"/>
    </location>
</feature>
<keyword evidence="4" id="KW-0472">Membrane</keyword>
<dbReference type="InterPro" id="IPR000326">
    <property type="entry name" value="PAP2/HPO"/>
</dbReference>
<feature type="transmembrane region" description="Helical" evidence="4">
    <location>
        <begin position="61"/>
        <end position="82"/>
    </location>
</feature>
<evidence type="ECO:0000313" key="7">
    <source>
        <dbReference type="Proteomes" id="UP001168524"/>
    </source>
</evidence>
<name>A0ABT7WT15_9GAMM</name>
<comment type="caution">
    <text evidence="6">The sequence shown here is derived from an EMBL/GenBank/DDBJ whole genome shotgun (WGS) entry which is preliminary data.</text>
</comment>
<dbReference type="PANTHER" id="PTHR14969">
    <property type="entry name" value="SPHINGOSINE-1-PHOSPHATE PHOSPHOHYDROLASE"/>
    <property type="match status" value="1"/>
</dbReference>
<dbReference type="Proteomes" id="UP001168524">
    <property type="component" value="Unassembled WGS sequence"/>
</dbReference>
<accession>A0ABT7WT15</accession>
<proteinExistence type="predicted"/>
<dbReference type="EC" id="3.6.1.27" evidence="1"/>
<keyword evidence="7" id="KW-1185">Reference proteome</keyword>
<keyword evidence="4" id="KW-0812">Transmembrane</keyword>